<dbReference type="Proteomes" id="UP001501475">
    <property type="component" value="Unassembled WGS sequence"/>
</dbReference>
<evidence type="ECO:0000313" key="2">
    <source>
        <dbReference type="EMBL" id="GAA1775470.1"/>
    </source>
</evidence>
<keyword evidence="3" id="KW-1185">Reference proteome</keyword>
<proteinExistence type="predicted"/>
<sequence>MPHHCRMPIEIAPANQASCEELTTIFNARGNAADCQCQRYRLAPGEAFGNTPVEARIAALRDQSACGDPESPGTSGLIARLAGAPVGWCAVAPRTAYVGLVRNSNQTAWRGRAEDRTDNDVWAVTCILTRVGARGQGVARALAAAAVDFARERGARRLEAYPITVPDATWGEEHPGPLSVYLAAGFEVVHRPSKRRAVVSITL</sequence>
<dbReference type="PROSITE" id="PS51186">
    <property type="entry name" value="GNAT"/>
    <property type="match status" value="1"/>
</dbReference>
<dbReference type="EMBL" id="BAAAPN010000104">
    <property type="protein sequence ID" value="GAA1775470.1"/>
    <property type="molecule type" value="Genomic_DNA"/>
</dbReference>
<evidence type="ECO:0000313" key="3">
    <source>
        <dbReference type="Proteomes" id="UP001501475"/>
    </source>
</evidence>
<reference evidence="3" key="1">
    <citation type="journal article" date="2019" name="Int. J. Syst. Evol. Microbiol.">
        <title>The Global Catalogue of Microorganisms (GCM) 10K type strain sequencing project: providing services to taxonomists for standard genome sequencing and annotation.</title>
        <authorList>
            <consortium name="The Broad Institute Genomics Platform"/>
            <consortium name="The Broad Institute Genome Sequencing Center for Infectious Disease"/>
            <person name="Wu L."/>
            <person name="Ma J."/>
        </authorList>
    </citation>
    <scope>NUCLEOTIDE SEQUENCE [LARGE SCALE GENOMIC DNA]</scope>
    <source>
        <strain evidence="3">JCM 15591</strain>
    </source>
</reference>
<dbReference type="InterPro" id="IPR000182">
    <property type="entry name" value="GNAT_dom"/>
</dbReference>
<accession>A0ABP4XEK6</accession>
<evidence type="ECO:0000259" key="1">
    <source>
        <dbReference type="PROSITE" id="PS51186"/>
    </source>
</evidence>
<dbReference type="SUPFAM" id="SSF55729">
    <property type="entry name" value="Acyl-CoA N-acyltransferases (Nat)"/>
    <property type="match status" value="1"/>
</dbReference>
<dbReference type="Gene3D" id="3.40.630.30">
    <property type="match status" value="1"/>
</dbReference>
<organism evidence="2 3">
    <name type="scientific">Nostocoides vanveenii</name>
    <dbReference type="NCBI Taxonomy" id="330835"/>
    <lineage>
        <taxon>Bacteria</taxon>
        <taxon>Bacillati</taxon>
        <taxon>Actinomycetota</taxon>
        <taxon>Actinomycetes</taxon>
        <taxon>Micrococcales</taxon>
        <taxon>Intrasporangiaceae</taxon>
        <taxon>Nostocoides</taxon>
    </lineage>
</organism>
<comment type="caution">
    <text evidence="2">The sequence shown here is derived from an EMBL/GenBank/DDBJ whole genome shotgun (WGS) entry which is preliminary data.</text>
</comment>
<name>A0ABP4XEK6_9MICO</name>
<dbReference type="Pfam" id="PF00583">
    <property type="entry name" value="Acetyltransf_1"/>
    <property type="match status" value="1"/>
</dbReference>
<feature type="domain" description="N-acetyltransferase" evidence="1">
    <location>
        <begin position="9"/>
        <end position="203"/>
    </location>
</feature>
<gene>
    <name evidence="2" type="ORF">GCM10009810_35650</name>
</gene>
<protein>
    <submittedName>
        <fullName evidence="2">GNAT family N-acetyltransferase</fullName>
    </submittedName>
</protein>
<dbReference type="InterPro" id="IPR016181">
    <property type="entry name" value="Acyl_CoA_acyltransferase"/>
</dbReference>